<keyword evidence="1 2" id="KW-0949">S-adenosyl-L-methionine</keyword>
<dbReference type="PROSITE" id="PS51678">
    <property type="entry name" value="SAM_MT_PRMT"/>
    <property type="match status" value="1"/>
</dbReference>
<dbReference type="Gene3D" id="3.40.50.150">
    <property type="entry name" value="Vaccinia Virus protein VP39"/>
    <property type="match status" value="1"/>
</dbReference>
<dbReference type="GO" id="GO:0032259">
    <property type="term" value="P:methylation"/>
    <property type="evidence" value="ECO:0007669"/>
    <property type="project" value="UniProtKB-KW"/>
</dbReference>
<keyword evidence="2" id="KW-0808">Transferase</keyword>
<gene>
    <name evidence="3" type="ORF">CUNI_LOCUS20283</name>
</gene>
<dbReference type="SUPFAM" id="SSF53335">
    <property type="entry name" value="S-adenosyl-L-methionine-dependent methyltransferases"/>
    <property type="match status" value="1"/>
</dbReference>
<keyword evidence="2" id="KW-0489">Methyltransferase</keyword>
<dbReference type="EMBL" id="CAJHNH020007534">
    <property type="protein sequence ID" value="CAG5134725.1"/>
    <property type="molecule type" value="Genomic_DNA"/>
</dbReference>
<comment type="caution">
    <text evidence="3">The sequence shown here is derived from an EMBL/GenBank/DDBJ whole genome shotgun (WGS) entry which is preliminary data.</text>
</comment>
<sequence length="266" mass="30351">VFYLDTNWPCRQVLKKLILYNNLQDRITVVEKNAEDITGEDLDHMKIDLVIAEPFFQAASLPWEHLYFWYAVNSLRQHLSGTCVILPEQMTIKAMAVELRDLHKIRAPVGSYAGFDITEFDKLIEMASLSADEDIEPQPLWEYPTMALSRPAPLMSISFNQSVESFSEIQQVVELKCHREGTMNGVVFWSEFSFGSDLTISTGLVDDNCEARKIKWDMFSKQGVKIYRHSSAVVAGSRLKVETQFKPQNGDFSFLVDVCGEQHVVD</sequence>
<reference evidence="3" key="1">
    <citation type="submission" date="2021-04" db="EMBL/GenBank/DDBJ databases">
        <authorList>
            <consortium name="Molecular Ecology Group"/>
        </authorList>
    </citation>
    <scope>NUCLEOTIDE SEQUENCE</scope>
</reference>
<accession>A0A8S4A3W4</accession>
<dbReference type="InterPro" id="IPR029063">
    <property type="entry name" value="SAM-dependent_MTases_sf"/>
</dbReference>
<keyword evidence="4" id="KW-1185">Reference proteome</keyword>
<feature type="non-terminal residue" evidence="3">
    <location>
        <position position="266"/>
    </location>
</feature>
<dbReference type="InterPro" id="IPR025799">
    <property type="entry name" value="Arg_MeTrfase"/>
</dbReference>
<dbReference type="Proteomes" id="UP000678393">
    <property type="component" value="Unassembled WGS sequence"/>
</dbReference>
<evidence type="ECO:0000256" key="2">
    <source>
        <dbReference type="PROSITE-ProRule" id="PRU01015"/>
    </source>
</evidence>
<dbReference type="Gene3D" id="2.70.160.11">
    <property type="entry name" value="Hnrnp arginine n-methyltransferase1"/>
    <property type="match status" value="1"/>
</dbReference>
<evidence type="ECO:0000313" key="4">
    <source>
        <dbReference type="Proteomes" id="UP000678393"/>
    </source>
</evidence>
<evidence type="ECO:0000313" key="3">
    <source>
        <dbReference type="EMBL" id="CAG5134725.1"/>
    </source>
</evidence>
<protein>
    <submittedName>
        <fullName evidence="3">Uncharacterized protein</fullName>
    </submittedName>
</protein>
<organism evidence="3 4">
    <name type="scientific">Candidula unifasciata</name>
    <dbReference type="NCBI Taxonomy" id="100452"/>
    <lineage>
        <taxon>Eukaryota</taxon>
        <taxon>Metazoa</taxon>
        <taxon>Spiralia</taxon>
        <taxon>Lophotrochozoa</taxon>
        <taxon>Mollusca</taxon>
        <taxon>Gastropoda</taxon>
        <taxon>Heterobranchia</taxon>
        <taxon>Euthyneura</taxon>
        <taxon>Panpulmonata</taxon>
        <taxon>Eupulmonata</taxon>
        <taxon>Stylommatophora</taxon>
        <taxon>Helicina</taxon>
        <taxon>Helicoidea</taxon>
        <taxon>Geomitridae</taxon>
        <taxon>Candidula</taxon>
    </lineage>
</organism>
<name>A0A8S4A3W4_9EUPU</name>
<dbReference type="GO" id="GO:0016274">
    <property type="term" value="F:protein-arginine N-methyltransferase activity"/>
    <property type="evidence" value="ECO:0007669"/>
    <property type="project" value="InterPro"/>
</dbReference>
<dbReference type="AlphaFoldDB" id="A0A8S4A3W4"/>
<dbReference type="OrthoDB" id="6155457at2759"/>
<evidence type="ECO:0000256" key="1">
    <source>
        <dbReference type="ARBA" id="ARBA00022691"/>
    </source>
</evidence>
<proteinExistence type="predicted"/>